<evidence type="ECO:0000313" key="1">
    <source>
        <dbReference type="EMBL" id="EHD14104.1"/>
    </source>
</evidence>
<comment type="caution">
    <text evidence="1">The sequence shown here is derived from an EMBL/GenBank/DDBJ whole genome shotgun (WGS) entry which is preliminary data.</text>
</comment>
<sequence length="188" mass="21516">MDISEQYITISEAARRAEISRAAMRKHLKVGRVLSKDGKIEVVSFNSWLASKQDRYQNIELLQSGIIPCGESSPIFATRQEAELYKASYEARLRQIEYDKELETVVKVEDVVSALSLQLSAIRTRLLAIPAEMAPQIFNCKTVAETQGKMHQLMVRALEELSEDERWIQQLQERENNLLESTTERAET</sequence>
<evidence type="ECO:0000313" key="2">
    <source>
        <dbReference type="Proteomes" id="UP000005939"/>
    </source>
</evidence>
<dbReference type="EMBL" id="AGFR01000005">
    <property type="protein sequence ID" value="EHD14104.1"/>
    <property type="molecule type" value="Genomic_DNA"/>
</dbReference>
<dbReference type="Proteomes" id="UP000005939">
    <property type="component" value="Unassembled WGS sequence"/>
</dbReference>
<proteinExistence type="predicted"/>
<accession>G6F022</accession>
<name>G6F022_9PROT</name>
<protein>
    <recommendedName>
        <fullName evidence="3">Terminase small subunit</fullName>
    </recommendedName>
</protein>
<dbReference type="RefSeq" id="WP_008853958.1">
    <property type="nucleotide sequence ID" value="NZ_AGFR01000005.1"/>
</dbReference>
<dbReference type="AlphaFoldDB" id="G6F022"/>
<organism evidence="1 2">
    <name type="scientific">Commensalibacter intestini A911</name>
    <dbReference type="NCBI Taxonomy" id="1088868"/>
    <lineage>
        <taxon>Bacteria</taxon>
        <taxon>Pseudomonadati</taxon>
        <taxon>Pseudomonadota</taxon>
        <taxon>Alphaproteobacteria</taxon>
        <taxon>Acetobacterales</taxon>
        <taxon>Acetobacteraceae</taxon>
    </lineage>
</organism>
<dbReference type="OrthoDB" id="7285018at2"/>
<reference evidence="1 2" key="1">
    <citation type="submission" date="2011-10" db="EMBL/GenBank/DDBJ databases">
        <title>Genome Sequence of Commensalibacter intestini A911, isolated from Drosophila gut.</title>
        <authorList>
            <person name="Lee W.-J."/>
            <person name="Kim E.-K."/>
        </authorList>
    </citation>
    <scope>NUCLEOTIDE SEQUENCE [LARGE SCALE GENOMIC DNA]</scope>
    <source>
        <strain evidence="1 2">A911</strain>
    </source>
</reference>
<evidence type="ECO:0008006" key="3">
    <source>
        <dbReference type="Google" id="ProtNLM"/>
    </source>
</evidence>
<gene>
    <name evidence="1" type="ORF">CIN_09680</name>
</gene>